<accession>A0A0F6HBQ4</accession>
<dbReference type="AlphaFoldDB" id="A0A0F6HBQ4"/>
<gene>
    <name evidence="1" type="ORF">LEP1GSC104_4862</name>
</gene>
<evidence type="ECO:0000313" key="1">
    <source>
        <dbReference type="EMBL" id="EKO25725.1"/>
    </source>
</evidence>
<dbReference type="Proteomes" id="UP000006324">
    <property type="component" value="Unassembled WGS sequence"/>
</dbReference>
<sequence length="38" mass="4773">MIEKDKINYHEFDMKKLNKFKFFVLTLREFDHDLFFGS</sequence>
<protein>
    <submittedName>
        <fullName evidence="1">Uncharacterized protein</fullName>
    </submittedName>
</protein>
<reference evidence="1 2" key="1">
    <citation type="submission" date="2012-09" db="EMBL/GenBank/DDBJ databases">
        <authorList>
            <person name="Harkins D.M."/>
            <person name="Durkin A.S."/>
            <person name="Brinkac L.M."/>
            <person name="Selengut J.D."/>
            <person name="Sanka R."/>
            <person name="DePew J."/>
            <person name="Purushe J."/>
            <person name="Chanthongthip A."/>
            <person name="Lattana O."/>
            <person name="Phetsouvanh R."/>
            <person name="Newton P.N."/>
            <person name="Vinetz J.M."/>
            <person name="Sutton G.G."/>
            <person name="Nelson W.C."/>
            <person name="Fouts D.E."/>
        </authorList>
    </citation>
    <scope>NUCLEOTIDE SEQUENCE [LARGE SCALE GENOMIC DNA]</scope>
    <source>
        <strain evidence="1 2">UI 12621</strain>
    </source>
</reference>
<proteinExistence type="predicted"/>
<dbReference type="EMBL" id="AHNQ02000022">
    <property type="protein sequence ID" value="EKO25725.1"/>
    <property type="molecule type" value="Genomic_DNA"/>
</dbReference>
<name>A0A0F6HBQ4_LEPIR</name>
<evidence type="ECO:0000313" key="2">
    <source>
        <dbReference type="Proteomes" id="UP000006324"/>
    </source>
</evidence>
<organism evidence="1 2">
    <name type="scientific">Leptospira interrogans str. UI 12621</name>
    <dbReference type="NCBI Taxonomy" id="1049937"/>
    <lineage>
        <taxon>Bacteria</taxon>
        <taxon>Pseudomonadati</taxon>
        <taxon>Spirochaetota</taxon>
        <taxon>Spirochaetia</taxon>
        <taxon>Leptospirales</taxon>
        <taxon>Leptospiraceae</taxon>
        <taxon>Leptospira</taxon>
    </lineage>
</organism>
<comment type="caution">
    <text evidence="1">The sequence shown here is derived from an EMBL/GenBank/DDBJ whole genome shotgun (WGS) entry which is preliminary data.</text>
</comment>